<dbReference type="PANTHER" id="PTHR40727">
    <property type="entry name" value="TRANSCRIPTION REGULATOR, ENCODED NEXT TO RECA SUPERFAMILY ATPASE-RELATED"/>
    <property type="match status" value="1"/>
</dbReference>
<organism evidence="1 2">
    <name type="scientific">Aquifex aeolicus (strain VF5)</name>
    <dbReference type="NCBI Taxonomy" id="224324"/>
    <lineage>
        <taxon>Bacteria</taxon>
        <taxon>Pseudomonadati</taxon>
        <taxon>Aquificota</taxon>
        <taxon>Aquificia</taxon>
        <taxon>Aquificales</taxon>
        <taxon>Aquificaceae</taxon>
        <taxon>Aquifex</taxon>
    </lineage>
</organism>
<dbReference type="EnsemblBacteria" id="AAC07806">
    <property type="protein sequence ID" value="AAC07806"/>
    <property type="gene ID" value="aq_2056"/>
</dbReference>
<dbReference type="RefSeq" id="WP_010881344.1">
    <property type="nucleotide sequence ID" value="NC_000918.1"/>
</dbReference>
<dbReference type="PATRIC" id="fig|224324.8.peg.1585"/>
<dbReference type="eggNOG" id="COG1318">
    <property type="taxonomic scope" value="Bacteria"/>
</dbReference>
<dbReference type="KEGG" id="aae:aq_2056"/>
<dbReference type="HOGENOM" id="CLU_1303488_0_0_0"/>
<accession>O67839</accession>
<reference evidence="1 2" key="1">
    <citation type="journal article" date="1998" name="Nature">
        <title>The complete genome of the hyperthermophilic bacterium Aquifex aeolicus.</title>
        <authorList>
            <person name="Deckert G."/>
            <person name="Warren P.V."/>
            <person name="Gaasterland T."/>
            <person name="Young W.G."/>
            <person name="Lenox A.L."/>
            <person name="Graham D.E."/>
            <person name="Overbeek R."/>
            <person name="Snead M.A."/>
            <person name="Keller M."/>
            <person name="Aujay M."/>
            <person name="Huber R."/>
            <person name="Feldman R.A."/>
            <person name="Short J.M."/>
            <person name="Olson G.J."/>
            <person name="Swanson R.V."/>
        </authorList>
    </citation>
    <scope>NUCLEOTIDE SEQUENCE [LARGE SCALE GENOMIC DNA]</scope>
    <source>
        <strain evidence="1 2">VF5</strain>
    </source>
</reference>
<protein>
    <recommendedName>
        <fullName evidence="3">Bacterio-opsin activator</fullName>
    </recommendedName>
</protein>
<dbReference type="EMBL" id="AE000657">
    <property type="protein sequence ID" value="AAC07806.1"/>
    <property type="molecule type" value="Genomic_DNA"/>
</dbReference>
<dbReference type="InterPro" id="IPR022285">
    <property type="entry name" value="CHP03879_regulat_dom_put"/>
</dbReference>
<dbReference type="AlphaFoldDB" id="O67839"/>
<keyword evidence="2" id="KW-1185">Reference proteome</keyword>
<evidence type="ECO:0000313" key="1">
    <source>
        <dbReference type="EMBL" id="AAC07806.1"/>
    </source>
</evidence>
<dbReference type="OrthoDB" id="5372654at2"/>
<evidence type="ECO:0008006" key="3">
    <source>
        <dbReference type="Google" id="ProtNLM"/>
    </source>
</evidence>
<dbReference type="Proteomes" id="UP000000798">
    <property type="component" value="Chromosome"/>
</dbReference>
<dbReference type="PIR" id="C70476">
    <property type="entry name" value="C70476"/>
</dbReference>
<evidence type="ECO:0000313" key="2">
    <source>
        <dbReference type="Proteomes" id="UP000000798"/>
    </source>
</evidence>
<dbReference type="PANTHER" id="PTHR40727:SF1">
    <property type="entry name" value="BACTERIO-OPSIN ACTIVATOR"/>
    <property type="match status" value="1"/>
</dbReference>
<sequence length="211" mass="24034">MVVQVQPVEVDVESLVTRVFLKAIDLLGGLHKLAEYRTLTWLPSLARAAFVIVYREEFLKTEEEIAELVGLTRQTVRNILRADPELALYKIQHIDELTKEEKKELRVHTAGGIAKLAYKKVKEGEEPKVFLEFCTMAAEALEVPWAYLLLKKIKGTHFPINSPEELKEKVKGVVIKGMPAEEVVEKIEYPVKNPADLLHKIKIHLKMMGVE</sequence>
<gene>
    <name evidence="1" type="ordered locus">aq_2056</name>
</gene>
<dbReference type="NCBIfam" id="TIGR03879">
    <property type="entry name" value="near_KaiC_dom"/>
    <property type="match status" value="1"/>
</dbReference>
<name>O67839_AQUAE</name>
<dbReference type="InParanoid" id="O67839"/>
<proteinExistence type="predicted"/>
<dbReference type="STRING" id="224324.aq_2056"/>